<dbReference type="SUPFAM" id="SSF54791">
    <property type="entry name" value="Eukaryotic type KH-domain (KH-domain type I)"/>
    <property type="match status" value="1"/>
</dbReference>
<reference evidence="7 8" key="1">
    <citation type="submission" date="2024-05" db="EMBL/GenBank/DDBJ databases">
        <title>Genome sequencing and assembly of Indian major carp, Cirrhinus mrigala (Hamilton, 1822).</title>
        <authorList>
            <person name="Mohindra V."/>
            <person name="Chowdhury L.M."/>
            <person name="Lal K."/>
            <person name="Jena J.K."/>
        </authorList>
    </citation>
    <scope>NUCLEOTIDE SEQUENCE [LARGE SCALE GENOMIC DNA]</scope>
    <source>
        <strain evidence="7">CM1030</strain>
        <tissue evidence="7">Blood</tissue>
    </source>
</reference>
<protein>
    <recommendedName>
        <fullName evidence="6">PARP14-like eighth type I KH domain-containing protein</fullName>
    </recommendedName>
</protein>
<evidence type="ECO:0000256" key="4">
    <source>
        <dbReference type="ARBA" id="ARBA00023027"/>
    </source>
</evidence>
<keyword evidence="3" id="KW-0808">Transferase</keyword>
<dbReference type="EMBL" id="JAMKFB020000010">
    <property type="protein sequence ID" value="KAL0182435.1"/>
    <property type="molecule type" value="Genomic_DNA"/>
</dbReference>
<comment type="subcellular location">
    <subcellularLocation>
        <location evidence="1">Nucleus</location>
    </subcellularLocation>
</comment>
<evidence type="ECO:0000313" key="7">
    <source>
        <dbReference type="EMBL" id="KAL0182435.1"/>
    </source>
</evidence>
<dbReference type="Gene3D" id="3.30.1370.10">
    <property type="entry name" value="K Homology domain, type 1"/>
    <property type="match status" value="1"/>
</dbReference>
<keyword evidence="8" id="KW-1185">Reference proteome</keyword>
<name>A0ABD0Q8P8_CIRMR</name>
<evidence type="ECO:0000256" key="1">
    <source>
        <dbReference type="ARBA" id="ARBA00004123"/>
    </source>
</evidence>
<dbReference type="InterPro" id="IPR036612">
    <property type="entry name" value="KH_dom_type_1_sf"/>
</dbReference>
<dbReference type="GO" id="GO:0005634">
    <property type="term" value="C:nucleus"/>
    <property type="evidence" value="ECO:0007669"/>
    <property type="project" value="UniProtKB-SubCell"/>
</dbReference>
<comment type="caution">
    <text evidence="7">The sequence shown here is derived from an EMBL/GenBank/DDBJ whole genome shotgun (WGS) entry which is preliminary data.</text>
</comment>
<dbReference type="InterPro" id="IPR057049">
    <property type="entry name" value="PARP14_KH_8"/>
</dbReference>
<gene>
    <name evidence="7" type="ORF">M9458_021810</name>
</gene>
<feature type="non-terminal residue" evidence="7">
    <location>
        <position position="105"/>
    </location>
</feature>
<dbReference type="Pfam" id="PF23254">
    <property type="entry name" value="KH_PARP14_8"/>
    <property type="match status" value="1"/>
</dbReference>
<dbReference type="PANTHER" id="PTHR14453:SF106">
    <property type="entry name" value="POLY [ADP-RIBOSE] POLYMERASE"/>
    <property type="match status" value="1"/>
</dbReference>
<keyword evidence="2" id="KW-0328">Glycosyltransferase</keyword>
<accession>A0ABD0Q8P8</accession>
<evidence type="ECO:0000259" key="6">
    <source>
        <dbReference type="Pfam" id="PF23254"/>
    </source>
</evidence>
<evidence type="ECO:0000256" key="3">
    <source>
        <dbReference type="ARBA" id="ARBA00022679"/>
    </source>
</evidence>
<evidence type="ECO:0000313" key="8">
    <source>
        <dbReference type="Proteomes" id="UP001529510"/>
    </source>
</evidence>
<feature type="non-terminal residue" evidence="7">
    <location>
        <position position="1"/>
    </location>
</feature>
<evidence type="ECO:0000256" key="2">
    <source>
        <dbReference type="ARBA" id="ARBA00022676"/>
    </source>
</evidence>
<dbReference type="Proteomes" id="UP001529510">
    <property type="component" value="Unassembled WGS sequence"/>
</dbReference>
<keyword evidence="4" id="KW-0520">NAD</keyword>
<dbReference type="GO" id="GO:0016757">
    <property type="term" value="F:glycosyltransferase activity"/>
    <property type="evidence" value="ECO:0007669"/>
    <property type="project" value="UniProtKB-KW"/>
</dbReference>
<dbReference type="InterPro" id="IPR052056">
    <property type="entry name" value="Mono-ARTD/PARP"/>
</dbReference>
<evidence type="ECO:0000256" key="5">
    <source>
        <dbReference type="ARBA" id="ARBA00023242"/>
    </source>
</evidence>
<dbReference type="AlphaFoldDB" id="A0ABD0Q8P8"/>
<keyword evidence="5" id="KW-0539">Nucleus</keyword>
<feature type="domain" description="PARP14-like eighth type I KH" evidence="6">
    <location>
        <begin position="37"/>
        <end position="98"/>
    </location>
</feature>
<dbReference type="PANTHER" id="PTHR14453">
    <property type="entry name" value="PARP/ZINC FINGER CCCH TYPE DOMAIN CONTAINING PROTEIN"/>
    <property type="match status" value="1"/>
</dbReference>
<proteinExistence type="predicted"/>
<sequence>DVEPAVFQLCGETPEDLSEAKDMINSLILREHVIIPIHDPAIAHFTREDGEMLNTMQRELTVSIQLQKKGQDSVITLEGLIKDVHTADSRIRDMIRKVERNENRR</sequence>
<organism evidence="7 8">
    <name type="scientific">Cirrhinus mrigala</name>
    <name type="common">Mrigala</name>
    <dbReference type="NCBI Taxonomy" id="683832"/>
    <lineage>
        <taxon>Eukaryota</taxon>
        <taxon>Metazoa</taxon>
        <taxon>Chordata</taxon>
        <taxon>Craniata</taxon>
        <taxon>Vertebrata</taxon>
        <taxon>Euteleostomi</taxon>
        <taxon>Actinopterygii</taxon>
        <taxon>Neopterygii</taxon>
        <taxon>Teleostei</taxon>
        <taxon>Ostariophysi</taxon>
        <taxon>Cypriniformes</taxon>
        <taxon>Cyprinidae</taxon>
        <taxon>Labeoninae</taxon>
        <taxon>Labeonini</taxon>
        <taxon>Cirrhinus</taxon>
    </lineage>
</organism>